<dbReference type="GO" id="GO:0051287">
    <property type="term" value="F:NAD binding"/>
    <property type="evidence" value="ECO:0007669"/>
    <property type="project" value="InterPro"/>
</dbReference>
<keyword evidence="5" id="KW-1185">Reference proteome</keyword>
<proteinExistence type="predicted"/>
<dbReference type="STRING" id="1464123.SAMN05444126_1535"/>
<dbReference type="InterPro" id="IPR006140">
    <property type="entry name" value="D-isomer_DH_NAD-bd"/>
</dbReference>
<name>A0A1H9WWR4_9BACI</name>
<feature type="domain" description="D-isomer specific 2-hydroxyacid dehydrogenase NAD-binding" evidence="3">
    <location>
        <begin position="104"/>
        <end position="278"/>
    </location>
</feature>
<dbReference type="RefSeq" id="WP_093075417.1">
    <property type="nucleotide sequence ID" value="NZ_FOGV01000053.1"/>
</dbReference>
<evidence type="ECO:0000313" key="5">
    <source>
        <dbReference type="Proteomes" id="UP000199318"/>
    </source>
</evidence>
<dbReference type="OrthoDB" id="9805416at2"/>
<dbReference type="AlphaFoldDB" id="A0A1H9WWR4"/>
<dbReference type="FunFam" id="3.40.50.720:FF:000363">
    <property type="entry name" value="D-isomer specific 2-hydroxyacid dehydrogenase"/>
    <property type="match status" value="1"/>
</dbReference>
<accession>A0A1H9WWR4</accession>
<gene>
    <name evidence="4" type="ORF">SAMN05444126_1535</name>
</gene>
<dbReference type="Proteomes" id="UP000199318">
    <property type="component" value="Unassembled WGS sequence"/>
</dbReference>
<dbReference type="Pfam" id="PF02826">
    <property type="entry name" value="2-Hacid_dh_C"/>
    <property type="match status" value="1"/>
</dbReference>
<dbReference type="PANTHER" id="PTHR43333">
    <property type="entry name" value="2-HACID_DH_C DOMAIN-CONTAINING PROTEIN"/>
    <property type="match status" value="1"/>
</dbReference>
<evidence type="ECO:0000256" key="1">
    <source>
        <dbReference type="ARBA" id="ARBA00023002"/>
    </source>
</evidence>
<dbReference type="SUPFAM" id="SSF51735">
    <property type="entry name" value="NAD(P)-binding Rossmann-fold domains"/>
    <property type="match status" value="1"/>
</dbReference>
<evidence type="ECO:0000256" key="2">
    <source>
        <dbReference type="ARBA" id="ARBA00023027"/>
    </source>
</evidence>
<organism evidence="4 5">
    <name type="scientific">Salisediminibacterium halotolerans</name>
    <dbReference type="NCBI Taxonomy" id="517425"/>
    <lineage>
        <taxon>Bacteria</taxon>
        <taxon>Bacillati</taxon>
        <taxon>Bacillota</taxon>
        <taxon>Bacilli</taxon>
        <taxon>Bacillales</taxon>
        <taxon>Bacillaceae</taxon>
        <taxon>Salisediminibacterium</taxon>
    </lineage>
</organism>
<dbReference type="SUPFAM" id="SSF52283">
    <property type="entry name" value="Formate/glycerate dehydrogenase catalytic domain-like"/>
    <property type="match status" value="1"/>
</dbReference>
<comment type="caution">
    <text evidence="4">The sequence shown here is derived from an EMBL/GenBank/DDBJ whole genome shotgun (WGS) entry which is preliminary data.</text>
</comment>
<keyword evidence="2" id="KW-0520">NAD</keyword>
<dbReference type="GO" id="GO:0016616">
    <property type="term" value="F:oxidoreductase activity, acting on the CH-OH group of donors, NAD or NADP as acceptor"/>
    <property type="evidence" value="ECO:0007669"/>
    <property type="project" value="InterPro"/>
</dbReference>
<protein>
    <submittedName>
        <fullName evidence="4">Phosphoglycerate dehydrogenase</fullName>
    </submittedName>
</protein>
<reference evidence="5" key="1">
    <citation type="submission" date="2016-10" db="EMBL/GenBank/DDBJ databases">
        <authorList>
            <person name="de Groot N.N."/>
        </authorList>
    </citation>
    <scope>NUCLEOTIDE SEQUENCE [LARGE SCALE GENOMIC DNA]</scope>
    <source>
        <strain evidence="5">10nlg</strain>
    </source>
</reference>
<evidence type="ECO:0000259" key="3">
    <source>
        <dbReference type="Pfam" id="PF02826"/>
    </source>
</evidence>
<keyword evidence="1" id="KW-0560">Oxidoreductase</keyword>
<sequence length="316" mass="35577">MKVVTSAKIRRDLREHLLNTYPQIDFAFHPSIAEAEKDLTDADVLITYGEDLTDRHIAVAEKLQWIMVISAGLDKMPFEAIKQKGITVTNATGIHAVPMAEYALAVMLQTARQTKTIIEQEKNKLWDRSPLMTELHNKTVLIIGAGQIGTQTARLTKAFNMKTLGVNRTGADFAPFDEIIKTENLLDMLPEADFIVSVLPKTPETDGLLDQSAFAAMKKEAVLINMGRGNVIHETDLIEALNREEFSHAVLDVFNEEPLPADHPFWEHPDVTVTPHISGISPQYQPRALEIFEYNLAVYERGHGTYWNWIDLNKGY</sequence>
<evidence type="ECO:0000313" key="4">
    <source>
        <dbReference type="EMBL" id="SES38259.1"/>
    </source>
</evidence>
<dbReference type="Gene3D" id="3.40.50.720">
    <property type="entry name" value="NAD(P)-binding Rossmann-like Domain"/>
    <property type="match status" value="2"/>
</dbReference>
<dbReference type="InterPro" id="IPR036291">
    <property type="entry name" value="NAD(P)-bd_dom_sf"/>
</dbReference>
<dbReference type="EMBL" id="FOGV01000053">
    <property type="protein sequence ID" value="SES38259.1"/>
    <property type="molecule type" value="Genomic_DNA"/>
</dbReference>
<dbReference type="PANTHER" id="PTHR43333:SF1">
    <property type="entry name" value="D-ISOMER SPECIFIC 2-HYDROXYACID DEHYDROGENASE NAD-BINDING DOMAIN-CONTAINING PROTEIN"/>
    <property type="match status" value="1"/>
</dbReference>
<dbReference type="CDD" id="cd05300">
    <property type="entry name" value="2-Hacid_dh_1"/>
    <property type="match status" value="1"/>
</dbReference>